<keyword evidence="1" id="KW-0812">Transmembrane</keyword>
<dbReference type="AlphaFoldDB" id="A0AAF0X106"/>
<reference evidence="2" key="1">
    <citation type="journal article" date="2016" name="Nat. Genet.">
        <title>A high-quality carrot genome assembly provides new insights into carotenoid accumulation and asterid genome evolution.</title>
        <authorList>
            <person name="Iorizzo M."/>
            <person name="Ellison S."/>
            <person name="Senalik D."/>
            <person name="Zeng P."/>
            <person name="Satapoomin P."/>
            <person name="Huang J."/>
            <person name="Bowman M."/>
            <person name="Iovene M."/>
            <person name="Sanseverino W."/>
            <person name="Cavagnaro P."/>
            <person name="Yildiz M."/>
            <person name="Macko-Podgorni A."/>
            <person name="Moranska E."/>
            <person name="Grzebelus E."/>
            <person name="Grzebelus D."/>
            <person name="Ashrafi H."/>
            <person name="Zheng Z."/>
            <person name="Cheng S."/>
            <person name="Spooner D."/>
            <person name="Van Deynze A."/>
            <person name="Simon P."/>
        </authorList>
    </citation>
    <scope>NUCLEOTIDE SEQUENCE</scope>
    <source>
        <tissue evidence="2">Leaf</tissue>
    </source>
</reference>
<keyword evidence="3" id="KW-1185">Reference proteome</keyword>
<name>A0AAF0X106_DAUCS</name>
<sequence length="86" mass="9679">MVSQKKIPSRKPVQQDEVGNCSTIVNRHRFLLTACILLALLCIIYLYLAVNFGPEDLCSGLSGVQRTQCQWIQAKNLVAKGKYRIL</sequence>
<proteinExistence type="predicted"/>
<evidence type="ECO:0000313" key="2">
    <source>
        <dbReference type="EMBL" id="WOG99322.1"/>
    </source>
</evidence>
<reference evidence="2" key="2">
    <citation type="submission" date="2022-03" db="EMBL/GenBank/DDBJ databases">
        <title>Draft title - Genomic analysis of global carrot germplasm unveils the trajectory of domestication and the origin of high carotenoid orange carrot.</title>
        <authorList>
            <person name="Iorizzo M."/>
            <person name="Ellison S."/>
            <person name="Senalik D."/>
            <person name="Macko-Podgorni A."/>
            <person name="Grzebelus D."/>
            <person name="Bostan H."/>
            <person name="Rolling W."/>
            <person name="Curaba J."/>
            <person name="Simon P."/>
        </authorList>
    </citation>
    <scope>NUCLEOTIDE SEQUENCE</scope>
    <source>
        <tissue evidence="2">Leaf</tissue>
    </source>
</reference>
<protein>
    <submittedName>
        <fullName evidence="2">Uncharacterized protein</fullName>
    </submittedName>
</protein>
<evidence type="ECO:0000313" key="3">
    <source>
        <dbReference type="Proteomes" id="UP000077755"/>
    </source>
</evidence>
<organism evidence="2 3">
    <name type="scientific">Daucus carota subsp. sativus</name>
    <name type="common">Carrot</name>
    <dbReference type="NCBI Taxonomy" id="79200"/>
    <lineage>
        <taxon>Eukaryota</taxon>
        <taxon>Viridiplantae</taxon>
        <taxon>Streptophyta</taxon>
        <taxon>Embryophyta</taxon>
        <taxon>Tracheophyta</taxon>
        <taxon>Spermatophyta</taxon>
        <taxon>Magnoliopsida</taxon>
        <taxon>eudicotyledons</taxon>
        <taxon>Gunneridae</taxon>
        <taxon>Pentapetalae</taxon>
        <taxon>asterids</taxon>
        <taxon>campanulids</taxon>
        <taxon>Apiales</taxon>
        <taxon>Apiaceae</taxon>
        <taxon>Apioideae</taxon>
        <taxon>Scandiceae</taxon>
        <taxon>Daucinae</taxon>
        <taxon>Daucus</taxon>
        <taxon>Daucus sect. Daucus</taxon>
    </lineage>
</organism>
<dbReference type="EMBL" id="CP093347">
    <property type="protein sequence ID" value="WOG99322.1"/>
    <property type="molecule type" value="Genomic_DNA"/>
</dbReference>
<dbReference type="PANTHER" id="PTHR34774">
    <property type="entry name" value="EPHRIN-A3 PROTEIN"/>
    <property type="match status" value="1"/>
</dbReference>
<dbReference type="PANTHER" id="PTHR34774:SF1">
    <property type="entry name" value="EPHRIN-A3 PROTEIN"/>
    <property type="match status" value="1"/>
</dbReference>
<dbReference type="Proteomes" id="UP000077755">
    <property type="component" value="Chromosome 5"/>
</dbReference>
<keyword evidence="1" id="KW-1133">Transmembrane helix</keyword>
<accession>A0AAF0X106</accession>
<evidence type="ECO:0000256" key="1">
    <source>
        <dbReference type="SAM" id="Phobius"/>
    </source>
</evidence>
<feature type="transmembrane region" description="Helical" evidence="1">
    <location>
        <begin position="30"/>
        <end position="50"/>
    </location>
</feature>
<gene>
    <name evidence="2" type="ORF">DCAR_0518670</name>
</gene>
<keyword evidence="1" id="KW-0472">Membrane</keyword>